<evidence type="ECO:0000313" key="4">
    <source>
        <dbReference type="Proteomes" id="UP000825729"/>
    </source>
</evidence>
<evidence type="ECO:0000313" key="3">
    <source>
        <dbReference type="EMBL" id="KAG9453591.1"/>
    </source>
</evidence>
<comment type="caution">
    <text evidence="3">The sequence shown here is derived from an EMBL/GenBank/DDBJ whole genome shotgun (WGS) entry which is preliminary data.</text>
</comment>
<organism evidence="3 4">
    <name type="scientific">Aristolochia fimbriata</name>
    <name type="common">White veined hardy Dutchman's pipe vine</name>
    <dbReference type="NCBI Taxonomy" id="158543"/>
    <lineage>
        <taxon>Eukaryota</taxon>
        <taxon>Viridiplantae</taxon>
        <taxon>Streptophyta</taxon>
        <taxon>Embryophyta</taxon>
        <taxon>Tracheophyta</taxon>
        <taxon>Spermatophyta</taxon>
        <taxon>Magnoliopsida</taxon>
        <taxon>Magnoliidae</taxon>
        <taxon>Piperales</taxon>
        <taxon>Aristolochiaceae</taxon>
        <taxon>Aristolochia</taxon>
    </lineage>
</organism>
<dbReference type="FunFam" id="1.25.40.430:FF:000005">
    <property type="entry name" value="Mad3/BUB1 homology region 1"/>
    <property type="match status" value="1"/>
</dbReference>
<dbReference type="SMART" id="SM00777">
    <property type="entry name" value="Mad3_BUB1_I"/>
    <property type="match status" value="1"/>
</dbReference>
<dbReference type="GO" id="GO:0004672">
    <property type="term" value="F:protein kinase activity"/>
    <property type="evidence" value="ECO:0007669"/>
    <property type="project" value="TreeGrafter"/>
</dbReference>
<feature type="domain" description="BUB1 N-terminal" evidence="2">
    <location>
        <begin position="14"/>
        <end position="179"/>
    </location>
</feature>
<keyword evidence="4" id="KW-1185">Reference proteome</keyword>
<dbReference type="Proteomes" id="UP000825729">
    <property type="component" value="Unassembled WGS sequence"/>
</dbReference>
<feature type="compositionally biased region" description="Low complexity" evidence="1">
    <location>
        <begin position="405"/>
        <end position="421"/>
    </location>
</feature>
<evidence type="ECO:0000259" key="2">
    <source>
        <dbReference type="PROSITE" id="PS51489"/>
    </source>
</evidence>
<dbReference type="GO" id="GO:0007094">
    <property type="term" value="P:mitotic spindle assembly checkpoint signaling"/>
    <property type="evidence" value="ECO:0007669"/>
    <property type="project" value="InterPro"/>
</dbReference>
<sequence length="665" mass="75889">MADDVSTTNFFSSLIAEIKAYSGNDPLLPWLHGIKKMRESLPPQLLKEKLPRFLQKCACTFEDDGRYRNDSRYLRVWIQLMDFVEDPKGLLKRMEANQIGLKRALFYQAYALYYEKLKRFEMSEQVYHLGVQNLAEPVGDLHKSYEQFLRRVEQYKKRKAKKQAMRASMASEVVTSNHEEMNIVLNGRKRNIGAGFPTVEVTECRTSAESSEAVQEKSMQYISTKNENFESRRAFLSTQVDIRLNSCKSQTIKASSDQQNSNRELEKQTSVCGDDTVVVKFVGSAIVGKSEEAEDACHHGLVDPTINTKEVMSAINNMFMEPLDIDPKIKRRSQRSQPKVNKPASKSFEVFIDENLDGVGNHKQNARKGMVQFESLKRSPENMPHNYHQESLMIFVDSEDENDANSKSASSSDRSSGGANNEVIKDDTVICRFVRSTVCGESDVENACHHGLVDPTVNLKEALDDINSMFGKPLDYVEINKRRKPRKPLNQEQVAGGFVIFTDDNEEEKPSDCMKKNKLNKLPNQLNEKQEISGFQIFSDSNFQVKPSDFVKTDELQKQHSIVNEKQDCSGFVIFTDDDMVEKQKQKVESSSFLQSAREHNIDNEKQDYGGFVIFTDDDMVDKQKQKVESSSIQSARECDLFEPTLFTKEAIDDINEMFSKPLSF</sequence>
<dbReference type="EMBL" id="JAINDJ010000003">
    <property type="protein sequence ID" value="KAG9453591.1"/>
    <property type="molecule type" value="Genomic_DNA"/>
</dbReference>
<dbReference type="GO" id="GO:0051754">
    <property type="term" value="P:meiotic sister chromatid cohesion, centromeric"/>
    <property type="evidence" value="ECO:0007669"/>
    <property type="project" value="TreeGrafter"/>
</dbReference>
<gene>
    <name evidence="3" type="ORF">H6P81_006495</name>
</gene>
<reference evidence="3 4" key="1">
    <citation type="submission" date="2021-07" db="EMBL/GenBank/DDBJ databases">
        <title>The Aristolochia fimbriata genome: insights into angiosperm evolution, floral development and chemical biosynthesis.</title>
        <authorList>
            <person name="Jiao Y."/>
        </authorList>
    </citation>
    <scope>NUCLEOTIDE SEQUENCE [LARGE SCALE GENOMIC DNA]</scope>
    <source>
        <strain evidence="3">IBCAS-2021</strain>
        <tissue evidence="3">Leaf</tissue>
    </source>
</reference>
<dbReference type="PANTHER" id="PTHR14030">
    <property type="entry name" value="MITOTIC CHECKPOINT SERINE/THREONINE-PROTEIN KINASE BUB1"/>
    <property type="match status" value="1"/>
</dbReference>
<dbReference type="PROSITE" id="PS51489">
    <property type="entry name" value="BUB1_N"/>
    <property type="match status" value="1"/>
</dbReference>
<accession>A0AAV7EYP5</accession>
<dbReference type="Pfam" id="PF08311">
    <property type="entry name" value="Mad3_BUB1_I"/>
    <property type="match status" value="1"/>
</dbReference>
<dbReference type="AlphaFoldDB" id="A0AAV7EYP5"/>
<dbReference type="PANTHER" id="PTHR14030:SF2">
    <property type="entry name" value="OS11G0128700 PROTEIN"/>
    <property type="match status" value="1"/>
</dbReference>
<protein>
    <recommendedName>
        <fullName evidence="2">BUB1 N-terminal domain-containing protein</fullName>
    </recommendedName>
</protein>
<dbReference type="Gene3D" id="1.25.40.430">
    <property type="match status" value="1"/>
</dbReference>
<evidence type="ECO:0000256" key="1">
    <source>
        <dbReference type="SAM" id="MobiDB-lite"/>
    </source>
</evidence>
<proteinExistence type="predicted"/>
<dbReference type="InterPro" id="IPR013212">
    <property type="entry name" value="Mad3/Bub1_I"/>
</dbReference>
<feature type="region of interest" description="Disordered" evidence="1">
    <location>
        <begin position="400"/>
        <end position="421"/>
    </location>
</feature>
<name>A0AAV7EYP5_ARIFI</name>
<dbReference type="InterPro" id="IPR015661">
    <property type="entry name" value="Bub1/Mad3"/>
</dbReference>